<dbReference type="GO" id="GO:0004565">
    <property type="term" value="F:beta-galactosidase activity"/>
    <property type="evidence" value="ECO:0007669"/>
    <property type="project" value="UniProtKB-EC"/>
</dbReference>
<keyword evidence="5 7" id="KW-0326">Glycosidase</keyword>
<dbReference type="InterPro" id="IPR013783">
    <property type="entry name" value="Ig-like_fold"/>
</dbReference>
<dbReference type="InterPro" id="IPR036156">
    <property type="entry name" value="Beta-gal/glucu_dom_sf"/>
</dbReference>
<dbReference type="Pfam" id="PF02929">
    <property type="entry name" value="Bgal_small_N"/>
    <property type="match status" value="1"/>
</dbReference>
<dbReference type="EMBL" id="DXGE01000006">
    <property type="protein sequence ID" value="HIW85134.1"/>
    <property type="molecule type" value="Genomic_DNA"/>
</dbReference>
<dbReference type="Pfam" id="PF02836">
    <property type="entry name" value="Glyco_hydro_2_C"/>
    <property type="match status" value="1"/>
</dbReference>
<dbReference type="GO" id="GO:0009341">
    <property type="term" value="C:beta-galactosidase complex"/>
    <property type="evidence" value="ECO:0007669"/>
    <property type="project" value="InterPro"/>
</dbReference>
<evidence type="ECO:0000256" key="7">
    <source>
        <dbReference type="RuleBase" id="RU361154"/>
    </source>
</evidence>
<protein>
    <recommendedName>
        <fullName evidence="3 7">Beta-galactosidase</fullName>
        <ecNumber evidence="3 7">3.2.1.23</ecNumber>
    </recommendedName>
    <alternativeName>
        <fullName evidence="6 7">Lactase</fullName>
    </alternativeName>
</protein>
<feature type="domain" description="Beta galactosidase small chain/" evidence="8">
    <location>
        <begin position="741"/>
        <end position="1018"/>
    </location>
</feature>
<dbReference type="InterPro" id="IPR006101">
    <property type="entry name" value="Glyco_hydro_2"/>
</dbReference>
<dbReference type="SUPFAM" id="SSF51445">
    <property type="entry name" value="(Trans)glycosidases"/>
    <property type="match status" value="1"/>
</dbReference>
<dbReference type="InterPro" id="IPR011013">
    <property type="entry name" value="Gal_mutarotase_sf_dom"/>
</dbReference>
<evidence type="ECO:0000313" key="10">
    <source>
        <dbReference type="Proteomes" id="UP000824205"/>
    </source>
</evidence>
<dbReference type="InterPro" id="IPR004199">
    <property type="entry name" value="B-gal_small/dom_5"/>
</dbReference>
<comment type="similarity">
    <text evidence="2 7">Belongs to the glycosyl hydrolase 2 family.</text>
</comment>
<dbReference type="InterPro" id="IPR032312">
    <property type="entry name" value="LacZ_4"/>
</dbReference>
<dbReference type="InterPro" id="IPR006102">
    <property type="entry name" value="Ig-like_GH2"/>
</dbReference>
<organism evidence="9 10">
    <name type="scientific">Candidatus Eubacterium faecipullorum</name>
    <dbReference type="NCBI Taxonomy" id="2838571"/>
    <lineage>
        <taxon>Bacteria</taxon>
        <taxon>Bacillati</taxon>
        <taxon>Bacillota</taxon>
        <taxon>Clostridia</taxon>
        <taxon>Eubacteriales</taxon>
        <taxon>Eubacteriaceae</taxon>
        <taxon>Eubacterium</taxon>
    </lineage>
</organism>
<dbReference type="SUPFAM" id="SSF74650">
    <property type="entry name" value="Galactose mutarotase-like"/>
    <property type="match status" value="1"/>
</dbReference>
<evidence type="ECO:0000256" key="4">
    <source>
        <dbReference type="ARBA" id="ARBA00022801"/>
    </source>
</evidence>
<evidence type="ECO:0000256" key="6">
    <source>
        <dbReference type="ARBA" id="ARBA00032230"/>
    </source>
</evidence>
<dbReference type="SUPFAM" id="SSF49785">
    <property type="entry name" value="Galactose-binding domain-like"/>
    <property type="match status" value="1"/>
</dbReference>
<dbReference type="InterPro" id="IPR050347">
    <property type="entry name" value="Bact_Beta-galactosidase"/>
</dbReference>
<dbReference type="GO" id="GO:0030246">
    <property type="term" value="F:carbohydrate binding"/>
    <property type="evidence" value="ECO:0007669"/>
    <property type="project" value="InterPro"/>
</dbReference>
<dbReference type="GO" id="GO:0005990">
    <property type="term" value="P:lactose catabolic process"/>
    <property type="evidence" value="ECO:0007669"/>
    <property type="project" value="TreeGrafter"/>
</dbReference>
<evidence type="ECO:0000256" key="2">
    <source>
        <dbReference type="ARBA" id="ARBA00007401"/>
    </source>
</evidence>
<dbReference type="SUPFAM" id="SSF49303">
    <property type="entry name" value="beta-Galactosidase/glucuronidase domain"/>
    <property type="match status" value="2"/>
</dbReference>
<dbReference type="Gene3D" id="2.60.40.10">
    <property type="entry name" value="Immunoglobulins"/>
    <property type="match status" value="2"/>
</dbReference>
<evidence type="ECO:0000259" key="8">
    <source>
        <dbReference type="SMART" id="SM01038"/>
    </source>
</evidence>
<reference evidence="9" key="1">
    <citation type="journal article" date="2021" name="PeerJ">
        <title>Extensive microbial diversity within the chicken gut microbiome revealed by metagenomics and culture.</title>
        <authorList>
            <person name="Gilroy R."/>
            <person name="Ravi A."/>
            <person name="Getino M."/>
            <person name="Pursley I."/>
            <person name="Horton D.L."/>
            <person name="Alikhan N.F."/>
            <person name="Baker D."/>
            <person name="Gharbi K."/>
            <person name="Hall N."/>
            <person name="Watson M."/>
            <person name="Adriaenssens E.M."/>
            <person name="Foster-Nyarko E."/>
            <person name="Jarju S."/>
            <person name="Secka A."/>
            <person name="Antonio M."/>
            <person name="Oren A."/>
            <person name="Chaudhuri R.R."/>
            <person name="La Ragione R."/>
            <person name="Hildebrand F."/>
            <person name="Pallen M.J."/>
        </authorList>
    </citation>
    <scope>NUCLEOTIDE SEQUENCE</scope>
    <source>
        <strain evidence="9">421</strain>
    </source>
</reference>
<dbReference type="Gene3D" id="3.20.20.80">
    <property type="entry name" value="Glycosidases"/>
    <property type="match status" value="1"/>
</dbReference>
<dbReference type="InterPro" id="IPR017853">
    <property type="entry name" value="GH"/>
</dbReference>
<dbReference type="PANTHER" id="PTHR46323:SF2">
    <property type="entry name" value="BETA-GALACTOSIDASE"/>
    <property type="match status" value="1"/>
</dbReference>
<dbReference type="Pfam" id="PF02837">
    <property type="entry name" value="Glyco_hydro_2_N"/>
    <property type="match status" value="1"/>
</dbReference>
<dbReference type="Gene3D" id="2.70.98.10">
    <property type="match status" value="1"/>
</dbReference>
<evidence type="ECO:0000313" key="9">
    <source>
        <dbReference type="EMBL" id="HIW85134.1"/>
    </source>
</evidence>
<dbReference type="EC" id="3.2.1.23" evidence="3 7"/>
<dbReference type="Proteomes" id="UP000824205">
    <property type="component" value="Unassembled WGS sequence"/>
</dbReference>
<dbReference type="Pfam" id="PF00703">
    <property type="entry name" value="Glyco_hydro_2"/>
    <property type="match status" value="1"/>
</dbReference>
<accession>A0A9D1RCJ2</accession>
<evidence type="ECO:0000256" key="5">
    <source>
        <dbReference type="ARBA" id="ARBA00023295"/>
    </source>
</evidence>
<comment type="catalytic activity">
    <reaction evidence="1 7">
        <text>Hydrolysis of terminal non-reducing beta-D-galactose residues in beta-D-galactosides.</text>
        <dbReference type="EC" id="3.2.1.23"/>
    </reaction>
</comment>
<dbReference type="InterPro" id="IPR006104">
    <property type="entry name" value="Glyco_hydro_2_N"/>
</dbReference>
<dbReference type="PRINTS" id="PR00132">
    <property type="entry name" value="GLHYDRLASE2"/>
</dbReference>
<comment type="caution">
    <text evidence="9">The sequence shown here is derived from an EMBL/GenBank/DDBJ whole genome shotgun (WGS) entry which is preliminary data.</text>
</comment>
<proteinExistence type="inferred from homology"/>
<gene>
    <name evidence="9" type="ORF">IAA48_01425</name>
</gene>
<name>A0A9D1RCJ2_9FIRM</name>
<sequence>MDRNFIDGYLEWQSDPEITGVNKLPQHATLMPYASFEEAKACERYKSSCCKLLNGKWKFKLYKNYAYKPTDFAQPHYDAHNWDSIQVSGSWTMQGYDRNQYCNVRYPWEGSEDICPPSAPTKNNPVGCYLKRIHINKSLLAKRVVLCFEGVESAFYLYVNGERVGYSESTFNRSEFDISRWLVEGSNVIGVEVYRWCTGSWLECQDMWRMAGIFRDVYIYTTEREYIRDFIISAEPSETMTDGYFDLLVKTNGAYEGLSLDINILDENGDTVAIDSRYAEEDNVTKLRAIVTGAKFWSAEAPNLYTLVITLKNNGIPIEYISARFGFRKVEIKDGIIRINGKRVVFKGTNRHEFDCERGRYMTEDTMLTDILLMKQNNINAVRTSHYPNCPRWLELCDAYGLYVIDENNMETHGTNRSKIIGCPQIPDSRPEWEKACMDRLKALYNRDKNHTSVVCWSLGNESLGGETPKKMYKWIKDADPSRFVHFECDRDPNEKELSDVQSKMYAKPWECEEYAVTQRDGRPYILCEYTHAMGNSCGSTDEYTKLWDKYPCLQGGFVWDWVDQAIKTTDENGTEYLAYGGDFGENPHDGHFCGNGLLFADRRPTPKLYEIKKLYQNVDFKAIDAEKGIIEIKNKFLFTDLDAFTLRWRQCSDKGVLREGELNVSCPPEGKTTVDLELNRITPTECYLELEFVTKEETAWCGVGHTVAEEQFVINEFENTYDELEAGEELVVADTYGSLRILTQDINIRFERRERNQLYSIKIGEEELLAAPVRLNFWRALTDNDRGTRAGSRLGCWRDAGDTPGIYNNTKFSIEGYKILENGKKVIVTCGAAVCTQPESKATIIYTITSKGIEVDMQFRPDEALPEVPEISMLFELPGDFENVTYLGAGPFENYIDRNNAAKIGLYTDTVENMYTDYLKPQECGNRTQVRYATLIGNKKAFTVVAQPVMEMNISRWLPKEIENAWHKKELPQSNKTVLRVIARQQGVGGYDSWGAQCNEKYLNKTGRTYRLKFQIRF</sequence>
<dbReference type="InterPro" id="IPR008979">
    <property type="entry name" value="Galactose-bd-like_sf"/>
</dbReference>
<dbReference type="InterPro" id="IPR014718">
    <property type="entry name" value="GH-type_carb-bd"/>
</dbReference>
<dbReference type="PANTHER" id="PTHR46323">
    <property type="entry name" value="BETA-GALACTOSIDASE"/>
    <property type="match status" value="1"/>
</dbReference>
<dbReference type="AlphaFoldDB" id="A0A9D1RCJ2"/>
<evidence type="ECO:0000256" key="3">
    <source>
        <dbReference type="ARBA" id="ARBA00012756"/>
    </source>
</evidence>
<dbReference type="InterPro" id="IPR006103">
    <property type="entry name" value="Glyco_hydro_2_cat"/>
</dbReference>
<dbReference type="SMART" id="SM01038">
    <property type="entry name" value="Bgal_small_N"/>
    <property type="match status" value="1"/>
</dbReference>
<keyword evidence="4 7" id="KW-0378">Hydrolase</keyword>
<reference evidence="9" key="2">
    <citation type="submission" date="2021-04" db="EMBL/GenBank/DDBJ databases">
        <authorList>
            <person name="Gilroy R."/>
        </authorList>
    </citation>
    <scope>NUCLEOTIDE SEQUENCE</scope>
    <source>
        <strain evidence="9">421</strain>
    </source>
</reference>
<evidence type="ECO:0000256" key="1">
    <source>
        <dbReference type="ARBA" id="ARBA00001412"/>
    </source>
</evidence>
<dbReference type="PROSITE" id="PS00719">
    <property type="entry name" value="GLYCOSYL_HYDROL_F2_1"/>
    <property type="match status" value="1"/>
</dbReference>
<dbReference type="Gene3D" id="2.60.120.260">
    <property type="entry name" value="Galactose-binding domain-like"/>
    <property type="match status" value="1"/>
</dbReference>
<dbReference type="Pfam" id="PF16353">
    <property type="entry name" value="LacZ_4"/>
    <property type="match status" value="1"/>
</dbReference>
<dbReference type="InterPro" id="IPR023230">
    <property type="entry name" value="Glyco_hydro_2_CS"/>
</dbReference>